<dbReference type="SUPFAM" id="SSF46689">
    <property type="entry name" value="Homeodomain-like"/>
    <property type="match status" value="1"/>
</dbReference>
<dbReference type="Gene3D" id="1.10.10.60">
    <property type="entry name" value="Homeodomain-like"/>
    <property type="match status" value="1"/>
</dbReference>
<dbReference type="EMBL" id="JABMKT010000116">
    <property type="protein sequence ID" value="NYV28531.1"/>
    <property type="molecule type" value="Genomic_DNA"/>
</dbReference>
<dbReference type="InterPro" id="IPR002514">
    <property type="entry name" value="Transposase_8"/>
</dbReference>
<dbReference type="GO" id="GO:0003677">
    <property type="term" value="F:DNA binding"/>
    <property type="evidence" value="ECO:0007669"/>
    <property type="project" value="InterPro"/>
</dbReference>
<accession>A0A7Z0PGX6</accession>
<dbReference type="Pfam" id="PF01527">
    <property type="entry name" value="HTH_Tnp_1"/>
    <property type="match status" value="1"/>
</dbReference>
<reference evidence="1 2" key="1">
    <citation type="submission" date="2020-05" db="EMBL/GenBank/DDBJ databases">
        <title>Streptobacillus felis strain LHL191014123.</title>
        <authorList>
            <person name="Fawzy A."/>
            <person name="Rau J."/>
            <person name="Risse K."/>
            <person name="Schauerte N."/>
            <person name="Geiger C."/>
            <person name="Blom J."/>
            <person name="Imirzalioglu C."/>
            <person name="Falgenhauer J."/>
            <person name="Bach A."/>
            <person name="Herden C."/>
            <person name="Eisenberg T."/>
        </authorList>
    </citation>
    <scope>NUCLEOTIDE SEQUENCE [LARGE SCALE GENOMIC DNA]</scope>
    <source>
        <strain evidence="1 2">LHL191014123</strain>
    </source>
</reference>
<keyword evidence="2" id="KW-1185">Reference proteome</keyword>
<feature type="non-terminal residue" evidence="1">
    <location>
        <position position="81"/>
    </location>
</feature>
<dbReference type="AlphaFoldDB" id="A0A7Z0PGX6"/>
<dbReference type="Proteomes" id="UP000526184">
    <property type="component" value="Unassembled WGS sequence"/>
</dbReference>
<name>A0A7Z0PGX6_9FUSO</name>
<organism evidence="1 2">
    <name type="scientific">Streptobacillus felis</name>
    <dbReference type="NCBI Taxonomy" id="1384509"/>
    <lineage>
        <taxon>Bacteria</taxon>
        <taxon>Fusobacteriati</taxon>
        <taxon>Fusobacteriota</taxon>
        <taxon>Fusobacteriia</taxon>
        <taxon>Fusobacteriales</taxon>
        <taxon>Leptotrichiaceae</taxon>
        <taxon>Streptobacillus</taxon>
    </lineage>
</organism>
<dbReference type="InterPro" id="IPR009057">
    <property type="entry name" value="Homeodomain-like_sf"/>
</dbReference>
<sequence length="81" mass="9483">MIQKHSEELKNKLIKLHLQEGRTYNSLSEEYGVSKVTIAKWCKDFNKECQVKAENNSNSLNAAEVMKENLRLKIELEEMKK</sequence>
<evidence type="ECO:0000313" key="1">
    <source>
        <dbReference type="EMBL" id="NYV28531.1"/>
    </source>
</evidence>
<protein>
    <submittedName>
        <fullName evidence="1">Transposase</fullName>
    </submittedName>
</protein>
<gene>
    <name evidence="1" type="ORF">HP397_06935</name>
</gene>
<dbReference type="RefSeq" id="WP_180136442.1">
    <property type="nucleotide sequence ID" value="NZ_JABMKT010000116.1"/>
</dbReference>
<dbReference type="GO" id="GO:0006313">
    <property type="term" value="P:DNA transposition"/>
    <property type="evidence" value="ECO:0007669"/>
    <property type="project" value="InterPro"/>
</dbReference>
<proteinExistence type="predicted"/>
<dbReference type="GO" id="GO:0004803">
    <property type="term" value="F:transposase activity"/>
    <property type="evidence" value="ECO:0007669"/>
    <property type="project" value="InterPro"/>
</dbReference>
<evidence type="ECO:0000313" key="2">
    <source>
        <dbReference type="Proteomes" id="UP000526184"/>
    </source>
</evidence>
<comment type="caution">
    <text evidence="1">The sequence shown here is derived from an EMBL/GenBank/DDBJ whole genome shotgun (WGS) entry which is preliminary data.</text>
</comment>